<keyword evidence="1" id="KW-0812">Transmembrane</keyword>
<evidence type="ECO:0000313" key="3">
    <source>
        <dbReference type="Proteomes" id="UP000655588"/>
    </source>
</evidence>
<gene>
    <name evidence="2" type="ORF">E2986_10381</name>
</gene>
<name>A0A833S139_9HYME</name>
<keyword evidence="3" id="KW-1185">Reference proteome</keyword>
<evidence type="ECO:0000256" key="1">
    <source>
        <dbReference type="SAM" id="Phobius"/>
    </source>
</evidence>
<feature type="transmembrane region" description="Helical" evidence="1">
    <location>
        <begin position="73"/>
        <end position="94"/>
    </location>
</feature>
<reference evidence="2" key="1">
    <citation type="submission" date="2019-11" db="EMBL/GenBank/DDBJ databases">
        <title>The nuclear and mitochondrial genomes of Frieseomelitta varia - a highly eusocial stingless bee (Meliponini) with a permanently sterile worker caste.</title>
        <authorList>
            <person name="Freitas F.C.P."/>
            <person name="Lourenco A.P."/>
            <person name="Nunes F.M.F."/>
            <person name="Paschoal A.R."/>
            <person name="Abreu F.C.P."/>
            <person name="Barbin F.O."/>
            <person name="Bataglia L."/>
            <person name="Cardoso-Junior C.A.M."/>
            <person name="Cervoni M.S."/>
            <person name="Silva S.R."/>
            <person name="Dalarmi F."/>
            <person name="Del Lama M.A."/>
            <person name="Depintor T.S."/>
            <person name="Ferreira K.M."/>
            <person name="Goria P.S."/>
            <person name="Jaskot M.C."/>
            <person name="Lago D.C."/>
            <person name="Luna-Lucena D."/>
            <person name="Moda L.M."/>
            <person name="Nascimento L."/>
            <person name="Pedrino M."/>
            <person name="Rabico F.O."/>
            <person name="Sanches F.C."/>
            <person name="Santos D.E."/>
            <person name="Santos C.G."/>
            <person name="Vieira J."/>
            <person name="Lopes T.F."/>
            <person name="Barchuk A.R."/>
            <person name="Hartfelder K."/>
            <person name="Simoes Z.L.P."/>
            <person name="Bitondi M.M.G."/>
            <person name="Pinheiro D.G."/>
        </authorList>
    </citation>
    <scope>NUCLEOTIDE SEQUENCE</scope>
    <source>
        <strain evidence="2">USP_RPSP 00005682</strain>
        <tissue evidence="2">Whole individual</tissue>
    </source>
</reference>
<dbReference type="EMBL" id="WNWW01000265">
    <property type="protein sequence ID" value="KAF3427261.1"/>
    <property type="molecule type" value="Genomic_DNA"/>
</dbReference>
<proteinExistence type="predicted"/>
<keyword evidence="1" id="KW-1133">Transmembrane helix</keyword>
<comment type="caution">
    <text evidence="2">The sequence shown here is derived from an EMBL/GenBank/DDBJ whole genome shotgun (WGS) entry which is preliminary data.</text>
</comment>
<organism evidence="2 3">
    <name type="scientific">Frieseomelitta varia</name>
    <dbReference type="NCBI Taxonomy" id="561572"/>
    <lineage>
        <taxon>Eukaryota</taxon>
        <taxon>Metazoa</taxon>
        <taxon>Ecdysozoa</taxon>
        <taxon>Arthropoda</taxon>
        <taxon>Hexapoda</taxon>
        <taxon>Insecta</taxon>
        <taxon>Pterygota</taxon>
        <taxon>Neoptera</taxon>
        <taxon>Endopterygota</taxon>
        <taxon>Hymenoptera</taxon>
        <taxon>Apocrita</taxon>
        <taxon>Aculeata</taxon>
        <taxon>Apoidea</taxon>
        <taxon>Anthophila</taxon>
        <taxon>Apidae</taxon>
        <taxon>Frieseomelitta</taxon>
    </lineage>
</organism>
<dbReference type="AlphaFoldDB" id="A0A833S139"/>
<accession>A0A833S139</accession>
<dbReference type="Proteomes" id="UP000655588">
    <property type="component" value="Unassembled WGS sequence"/>
</dbReference>
<sequence>MNIIFNVFISPMITKRRCRNLNLQSRYKYSTTDCNLIPLVGGSISKVSFNVRNYLYSKIKQNSLKYRRFFVEYVNNFVSVNILYLVRYILAYYLHSIYFLRLQISHKCVPNRGTGESWGIFFLSEQLIFDNVR</sequence>
<evidence type="ECO:0000313" key="2">
    <source>
        <dbReference type="EMBL" id="KAF3427261.1"/>
    </source>
</evidence>
<keyword evidence="1" id="KW-0472">Membrane</keyword>
<protein>
    <submittedName>
        <fullName evidence="2">Uncharacterized protein</fullName>
    </submittedName>
</protein>